<dbReference type="GO" id="GO:0016740">
    <property type="term" value="F:transferase activity"/>
    <property type="evidence" value="ECO:0007669"/>
    <property type="project" value="UniProtKB-KW"/>
</dbReference>
<feature type="non-terminal residue" evidence="2">
    <location>
        <position position="1"/>
    </location>
</feature>
<proteinExistence type="predicted"/>
<comment type="caution">
    <text evidence="2">The sequence shown here is derived from an EMBL/GenBank/DDBJ whole genome shotgun (WGS) entry which is preliminary data.</text>
</comment>
<sequence length="91" mass="10299">RLIVESLLGLRLEVDRLHVAPCLPAHWRGFKVHYRYRETVYHIAVARASVADDANGGVTNVKVDGVEQDNLAIDLVDDRREHWVAVTLQEA</sequence>
<dbReference type="GO" id="GO:0005975">
    <property type="term" value="P:carbohydrate metabolic process"/>
    <property type="evidence" value="ECO:0007669"/>
    <property type="project" value="InterPro"/>
</dbReference>
<reference evidence="2" key="2">
    <citation type="journal article" date="2014" name="ISME J.">
        <title>Microbial stratification in low pH oxic and suboxic macroscopic growths along an acid mine drainage.</title>
        <authorList>
            <person name="Mendez-Garcia C."/>
            <person name="Mesa V."/>
            <person name="Sprenger R.R."/>
            <person name="Richter M."/>
            <person name="Diez M.S."/>
            <person name="Solano J."/>
            <person name="Bargiela R."/>
            <person name="Golyshina O.V."/>
            <person name="Manteca A."/>
            <person name="Ramos J.L."/>
            <person name="Gallego J.R."/>
            <person name="Llorente I."/>
            <person name="Martins Dos Santos V.A."/>
            <person name="Jensen O.N."/>
            <person name="Pelaez A.I."/>
            <person name="Sanchez J."/>
            <person name="Ferrer M."/>
        </authorList>
    </citation>
    <scope>NUCLEOTIDE SEQUENCE</scope>
</reference>
<reference evidence="2" key="1">
    <citation type="submission" date="2013-08" db="EMBL/GenBank/DDBJ databases">
        <authorList>
            <person name="Mendez C."/>
            <person name="Richter M."/>
            <person name="Ferrer M."/>
            <person name="Sanchez J."/>
        </authorList>
    </citation>
    <scope>NUCLEOTIDE SEQUENCE</scope>
</reference>
<dbReference type="InterPro" id="IPR052047">
    <property type="entry name" value="GH94_Enzymes"/>
</dbReference>
<evidence type="ECO:0000259" key="1">
    <source>
        <dbReference type="Pfam" id="PF03633"/>
    </source>
</evidence>
<protein>
    <submittedName>
        <fullName evidence="2">Carbohydrate binding:glycosyltransferase 36:glycosyltransferase 36</fullName>
    </submittedName>
</protein>
<dbReference type="SUPFAM" id="SSF48208">
    <property type="entry name" value="Six-hairpin glycosidases"/>
    <property type="match status" value="1"/>
</dbReference>
<dbReference type="InterPro" id="IPR005194">
    <property type="entry name" value="Glyco_hydro_65_C"/>
</dbReference>
<dbReference type="Pfam" id="PF03633">
    <property type="entry name" value="Glyco_hydro_65C"/>
    <property type="match status" value="1"/>
</dbReference>
<accession>T1BI81</accession>
<dbReference type="PANTHER" id="PTHR37469">
    <property type="entry name" value="CELLOBIONIC ACID PHOSPHORYLASE-RELATED"/>
    <property type="match status" value="1"/>
</dbReference>
<gene>
    <name evidence="2" type="ORF">B2A_00099</name>
</gene>
<dbReference type="PANTHER" id="PTHR37469:SF2">
    <property type="entry name" value="CELLOBIONIC ACID PHOSPHORYLASE"/>
    <property type="match status" value="1"/>
</dbReference>
<feature type="domain" description="Glycoside hydrolase family 65 C-terminal" evidence="1">
    <location>
        <begin position="10"/>
        <end position="52"/>
    </location>
</feature>
<dbReference type="Gene3D" id="2.60.420.10">
    <property type="entry name" value="Maltose phosphorylase, domain 3"/>
    <property type="match status" value="1"/>
</dbReference>
<dbReference type="InterPro" id="IPR008928">
    <property type="entry name" value="6-hairpin_glycosidase_sf"/>
</dbReference>
<keyword evidence="2" id="KW-0808">Transferase</keyword>
<dbReference type="AlphaFoldDB" id="T1BI81"/>
<evidence type="ECO:0000313" key="2">
    <source>
        <dbReference type="EMBL" id="EQD69367.1"/>
    </source>
</evidence>
<dbReference type="EMBL" id="AUZZ01000072">
    <property type="protein sequence ID" value="EQD69367.1"/>
    <property type="molecule type" value="Genomic_DNA"/>
</dbReference>
<organism evidence="2">
    <name type="scientific">mine drainage metagenome</name>
    <dbReference type="NCBI Taxonomy" id="410659"/>
    <lineage>
        <taxon>unclassified sequences</taxon>
        <taxon>metagenomes</taxon>
        <taxon>ecological metagenomes</taxon>
    </lineage>
</organism>
<name>T1BI81_9ZZZZ</name>